<evidence type="ECO:0000313" key="2">
    <source>
        <dbReference type="Proteomes" id="UP000282674"/>
    </source>
</evidence>
<dbReference type="PRINTS" id="PR00368">
    <property type="entry name" value="FADPNR"/>
</dbReference>
<organism evidence="1 2">
    <name type="scientific">Actinomadura harenae</name>
    <dbReference type="NCBI Taxonomy" id="2483351"/>
    <lineage>
        <taxon>Bacteria</taxon>
        <taxon>Bacillati</taxon>
        <taxon>Actinomycetota</taxon>
        <taxon>Actinomycetes</taxon>
        <taxon>Streptosporangiales</taxon>
        <taxon>Thermomonosporaceae</taxon>
        <taxon>Actinomadura</taxon>
    </lineage>
</organism>
<keyword evidence="2" id="KW-1185">Reference proteome</keyword>
<gene>
    <name evidence="1" type="ORF">EBO15_06710</name>
</gene>
<dbReference type="Gene3D" id="1.10.600.10">
    <property type="entry name" value="Farnesyl Diphosphate Synthase"/>
    <property type="match status" value="1"/>
</dbReference>
<comment type="caution">
    <text evidence="1">The sequence shown here is derived from an EMBL/GenBank/DDBJ whole genome shotgun (WGS) entry which is preliminary data.</text>
</comment>
<reference evidence="1 2" key="1">
    <citation type="submission" date="2018-10" db="EMBL/GenBank/DDBJ databases">
        <title>Isolation from soil.</title>
        <authorList>
            <person name="Hu J."/>
        </authorList>
    </citation>
    <scope>NUCLEOTIDE SEQUENCE [LARGE SCALE GENOMIC DNA]</scope>
    <source>
        <strain evidence="1 2">NEAU-Ht49</strain>
    </source>
</reference>
<dbReference type="PANTHER" id="PTHR42685">
    <property type="entry name" value="GERANYLGERANYL DIPHOSPHATE REDUCTASE"/>
    <property type="match status" value="1"/>
</dbReference>
<dbReference type="InterPro" id="IPR050407">
    <property type="entry name" value="Geranylgeranyl_reductase"/>
</dbReference>
<dbReference type="PRINTS" id="PR00411">
    <property type="entry name" value="PNDRDTASEI"/>
</dbReference>
<name>A0A3M2MC69_9ACTN</name>
<dbReference type="Gene3D" id="3.50.50.60">
    <property type="entry name" value="FAD/NAD(P)-binding domain"/>
    <property type="match status" value="1"/>
</dbReference>
<dbReference type="Proteomes" id="UP000282674">
    <property type="component" value="Unassembled WGS sequence"/>
</dbReference>
<proteinExistence type="predicted"/>
<dbReference type="AlphaFoldDB" id="A0A3M2MC69"/>
<evidence type="ECO:0000313" key="1">
    <source>
        <dbReference type="EMBL" id="RMI46610.1"/>
    </source>
</evidence>
<dbReference type="OrthoDB" id="3342767at2"/>
<dbReference type="InterPro" id="IPR036188">
    <property type="entry name" value="FAD/NAD-bd_sf"/>
</dbReference>
<dbReference type="SUPFAM" id="SSF51905">
    <property type="entry name" value="FAD/NAD(P)-binding domain"/>
    <property type="match status" value="1"/>
</dbReference>
<dbReference type="RefSeq" id="WP_122193417.1">
    <property type="nucleotide sequence ID" value="NZ_JBHSKC010000020.1"/>
</dbReference>
<dbReference type="EMBL" id="RFFG01000008">
    <property type="protein sequence ID" value="RMI46610.1"/>
    <property type="molecule type" value="Genomic_DNA"/>
</dbReference>
<dbReference type="InterPro" id="IPR008949">
    <property type="entry name" value="Isoprenoid_synthase_dom_sf"/>
</dbReference>
<evidence type="ECO:0008006" key="3">
    <source>
        <dbReference type="Google" id="ProtNLM"/>
    </source>
</evidence>
<dbReference type="Pfam" id="PF05834">
    <property type="entry name" value="Lycopene_cycl"/>
    <property type="match status" value="1"/>
</dbReference>
<dbReference type="PANTHER" id="PTHR42685:SF22">
    <property type="entry name" value="CONDITIONED MEDIUM FACTOR RECEPTOR 1"/>
    <property type="match status" value="1"/>
</dbReference>
<accession>A0A3M2MC69</accession>
<protein>
    <recommendedName>
        <fullName evidence="3">FAD-binding domain-containing protein</fullName>
    </recommendedName>
</protein>
<dbReference type="SUPFAM" id="SSF48576">
    <property type="entry name" value="Terpenoid synthases"/>
    <property type="match status" value="1"/>
</dbReference>
<sequence>MPDDISTDVLIVGAGPAGATTALALARRGIRPLLVGPLVPPGESHDVLLSGPAVRALTLLDAIPRLPILKIDSAELRCGDGRPRGLAVTGSAACSDGALRGGLIRAATDAGATHLNAKATEIVLLPGGTHMVELSSGVTVTARHIVMATGAPSGSPNGTAVAQRLTGVRLDESIVMRLPAPATSDPRETPVFVWVTPSSEDSVVTVGTAQLGVQDVDLMARALRDLAATDPRFHDAIPIGVPHSGPLSSTFSPEAAVVNDRLHIGDAAGLANPFTGEGIGGAVESGLLAADCIADFVDDPLSAASAYRSRLAASYVGYFETARHAARRYHLTWRVLSATADSDRPFFAKARRTVLLPEGISSLTGTERMELPSAIGAVLAPFLAACDEIGVATIRGEWPFLARLLIAADSSPHERLRPAVPFYAALAAAGRPPSPEYAALGSAIELATLGAMVFLGPGGTPTESRGVDWSSTSVVLAGDFLLAQATRLVAVHAPDIAWSFSDWLGELAALRAERLDPGSGTPAEEVFSALLEFPARIGAQLGGADSDVVETLREYGRLAGRVFLHAEDMLSLRGRPTRLDATRTALAEGRVSDIDPAMPVAGALREAQASCGRASAAALAAVVAVPDETATHILRAFITALAPAPVCC</sequence>